<gene>
    <name evidence="4" type="ORF">LTR36_004959</name>
</gene>
<dbReference type="AlphaFoldDB" id="A0AAV9JX13"/>
<dbReference type="InterPro" id="IPR056149">
    <property type="entry name" value="PRP5/DDX46/KHDC4_KH"/>
</dbReference>
<dbReference type="PROSITE" id="PS50084">
    <property type="entry name" value="KH_TYPE_1"/>
    <property type="match status" value="1"/>
</dbReference>
<organism evidence="4 5">
    <name type="scientific">Oleoguttula mirabilis</name>
    <dbReference type="NCBI Taxonomy" id="1507867"/>
    <lineage>
        <taxon>Eukaryota</taxon>
        <taxon>Fungi</taxon>
        <taxon>Dikarya</taxon>
        <taxon>Ascomycota</taxon>
        <taxon>Pezizomycotina</taxon>
        <taxon>Dothideomycetes</taxon>
        <taxon>Dothideomycetidae</taxon>
        <taxon>Mycosphaerellales</taxon>
        <taxon>Teratosphaeriaceae</taxon>
        <taxon>Oleoguttula</taxon>
    </lineage>
</organism>
<dbReference type="GO" id="GO:0005634">
    <property type="term" value="C:nucleus"/>
    <property type="evidence" value="ECO:0007669"/>
    <property type="project" value="InterPro"/>
</dbReference>
<dbReference type="EMBL" id="JAVFHQ010000003">
    <property type="protein sequence ID" value="KAK4549658.1"/>
    <property type="molecule type" value="Genomic_DNA"/>
</dbReference>
<reference evidence="4 5" key="1">
    <citation type="submission" date="2021-11" db="EMBL/GenBank/DDBJ databases">
        <title>Black yeast isolated from Biological Soil Crust.</title>
        <authorList>
            <person name="Kurbessoian T."/>
        </authorList>
    </citation>
    <scope>NUCLEOTIDE SEQUENCE [LARGE SCALE GENOMIC DNA]</scope>
    <source>
        <strain evidence="4 5">CCFEE 5522</strain>
    </source>
</reference>
<dbReference type="CDD" id="cd22386">
    <property type="entry name" value="KH-I_KHDC4_rpt2"/>
    <property type="match status" value="1"/>
</dbReference>
<evidence type="ECO:0000256" key="2">
    <source>
        <dbReference type="SAM" id="MobiDB-lite"/>
    </source>
</evidence>
<dbReference type="FunFam" id="3.30.1370.10:FF:000037">
    <property type="entry name" value="KH domain protein"/>
    <property type="match status" value="1"/>
</dbReference>
<dbReference type="Pfam" id="PF23469">
    <property type="entry name" value="KH_12"/>
    <property type="match status" value="1"/>
</dbReference>
<dbReference type="GO" id="GO:0003723">
    <property type="term" value="F:RNA binding"/>
    <property type="evidence" value="ECO:0007669"/>
    <property type="project" value="UniProtKB-UniRule"/>
</dbReference>
<comment type="caution">
    <text evidence="4">The sequence shown here is derived from an EMBL/GenBank/DDBJ whole genome shotgun (WGS) entry which is preliminary data.</text>
</comment>
<dbReference type="FunFam" id="3.30.1370.10:FF:000051">
    <property type="entry name" value="Putative kh domain-containing protein"/>
    <property type="match status" value="1"/>
</dbReference>
<feature type="compositionally biased region" description="Pro residues" evidence="2">
    <location>
        <begin position="486"/>
        <end position="504"/>
    </location>
</feature>
<accession>A0AAV9JX13</accession>
<dbReference type="InterPro" id="IPR031121">
    <property type="entry name" value="RIK/BLOM7"/>
</dbReference>
<dbReference type="PANTHER" id="PTHR15744:SF0">
    <property type="entry name" value="KH HOMOLOGY DOMAIN-CONTAINING PROTEIN 4"/>
    <property type="match status" value="1"/>
</dbReference>
<feature type="compositionally biased region" description="Low complexity" evidence="2">
    <location>
        <begin position="469"/>
        <end position="485"/>
    </location>
</feature>
<dbReference type="InterPro" id="IPR004087">
    <property type="entry name" value="KH_dom"/>
</dbReference>
<feature type="compositionally biased region" description="Low complexity" evidence="2">
    <location>
        <begin position="60"/>
        <end position="76"/>
    </location>
</feature>
<evidence type="ECO:0000259" key="3">
    <source>
        <dbReference type="SMART" id="SM00322"/>
    </source>
</evidence>
<keyword evidence="1" id="KW-0694">RNA-binding</keyword>
<dbReference type="CDD" id="cd22385">
    <property type="entry name" value="KH-I_KHDC4_rpt1"/>
    <property type="match status" value="1"/>
</dbReference>
<keyword evidence="5" id="KW-1185">Reference proteome</keyword>
<feature type="compositionally biased region" description="Gly residues" evidence="2">
    <location>
        <begin position="364"/>
        <end position="390"/>
    </location>
</feature>
<protein>
    <recommendedName>
        <fullName evidence="3">K Homology domain-containing protein</fullName>
    </recommendedName>
</protein>
<dbReference type="InterPro" id="IPR047890">
    <property type="entry name" value="KHDC4_KH-I_first"/>
</dbReference>
<feature type="compositionally biased region" description="Low complexity" evidence="2">
    <location>
        <begin position="407"/>
        <end position="429"/>
    </location>
</feature>
<evidence type="ECO:0000256" key="1">
    <source>
        <dbReference type="PROSITE-ProRule" id="PRU00117"/>
    </source>
</evidence>
<dbReference type="Pfam" id="PF22675">
    <property type="entry name" value="KH-I_KHDC4-BBP"/>
    <property type="match status" value="1"/>
</dbReference>
<dbReference type="InterPro" id="IPR055256">
    <property type="entry name" value="KH_1_KHDC4/BBP-like"/>
</dbReference>
<name>A0AAV9JX13_9PEZI</name>
<dbReference type="SMART" id="SM00322">
    <property type="entry name" value="KH"/>
    <property type="match status" value="1"/>
</dbReference>
<dbReference type="PANTHER" id="PTHR15744">
    <property type="entry name" value="BLOM7"/>
    <property type="match status" value="1"/>
</dbReference>
<evidence type="ECO:0000313" key="4">
    <source>
        <dbReference type="EMBL" id="KAK4549658.1"/>
    </source>
</evidence>
<sequence length="543" mass="58266">MTDEEPRKRSRFDQTEPPRKSRFDRRSRSPARKESDTRRSRSPVAKTTESPGGGDKKDAATAAAAAAARINASINAKKGIQHVDVPPIRPTESPSADAGAGMSPSQTAPGGALNDEIYTQDGDYIKDIEVNDLRNRYTLTKGSTQKMIKEKTGADVTTRGNYYPDKTLATAANPPLYLHVTSTTKDGLEKAVKEIDELMKQELPNLIDERRFRRREEPQVERDSLGRRKWPEEQIPIDLEPIPGFNLRAQVVGAGGSYVKYIQGETRCRVQIKGRGSGFMEHDTGRESDEQMYLHVAGPDPAEVERAKGMCIELLNSVKTAYDQFKERPPRNSGGGGGYGGGGYGGGDQERGGYHHRDRQQSGSYGGGGGGGGGNQTPGYGGGSSYGGGYNQQPATPAGYGGGAMSPQDAGMAQAQAAPQQPALSPAEQQQQYQAWAAYYAQNPQADPYASYGGYGQMMAAYMQNPEYYQQPQQQQQQAGQNGAAAPPPPSDEQGALPPPPPPGAGNGGGYNQVSPLVVVVDDLATLRIRLTYCVKVPPPPGM</sequence>
<feature type="region of interest" description="Disordered" evidence="2">
    <location>
        <begin position="325"/>
        <end position="429"/>
    </location>
</feature>
<dbReference type="Gene3D" id="3.30.1370.10">
    <property type="entry name" value="K Homology domain, type 1"/>
    <property type="match status" value="2"/>
</dbReference>
<evidence type="ECO:0000313" key="5">
    <source>
        <dbReference type="Proteomes" id="UP001324427"/>
    </source>
</evidence>
<proteinExistence type="predicted"/>
<feature type="compositionally biased region" description="Basic and acidic residues" evidence="2">
    <location>
        <begin position="1"/>
        <end position="39"/>
    </location>
</feature>
<feature type="compositionally biased region" description="Gly residues" evidence="2">
    <location>
        <begin position="333"/>
        <end position="347"/>
    </location>
</feature>
<dbReference type="InterPro" id="IPR047889">
    <property type="entry name" value="KHDC4_KH-I_second"/>
</dbReference>
<dbReference type="SUPFAM" id="SSF54791">
    <property type="entry name" value="Eukaryotic type KH-domain (KH-domain type I)"/>
    <property type="match status" value="2"/>
</dbReference>
<feature type="domain" description="K Homology" evidence="3">
    <location>
        <begin position="229"/>
        <end position="316"/>
    </location>
</feature>
<dbReference type="Proteomes" id="UP001324427">
    <property type="component" value="Unassembled WGS sequence"/>
</dbReference>
<dbReference type="InterPro" id="IPR036612">
    <property type="entry name" value="KH_dom_type_1_sf"/>
</dbReference>
<feature type="region of interest" description="Disordered" evidence="2">
    <location>
        <begin position="1"/>
        <end position="116"/>
    </location>
</feature>
<feature type="region of interest" description="Disordered" evidence="2">
    <location>
        <begin position="469"/>
        <end position="513"/>
    </location>
</feature>